<dbReference type="Proteomes" id="UP001055439">
    <property type="component" value="Chromosome 8"/>
</dbReference>
<sequence length="72" mass="7948">MMVLLDHETLVLTGPMRKKLSLSTFMRPEACSSLMPIISARTLLCSSRISLQRLIMSILLADPSPDSFATIP</sequence>
<dbReference type="OrthoDB" id="764594at2759"/>
<organism evidence="1 2">
    <name type="scientific">Musa troglodytarum</name>
    <name type="common">fe'i banana</name>
    <dbReference type="NCBI Taxonomy" id="320322"/>
    <lineage>
        <taxon>Eukaryota</taxon>
        <taxon>Viridiplantae</taxon>
        <taxon>Streptophyta</taxon>
        <taxon>Embryophyta</taxon>
        <taxon>Tracheophyta</taxon>
        <taxon>Spermatophyta</taxon>
        <taxon>Magnoliopsida</taxon>
        <taxon>Liliopsida</taxon>
        <taxon>Zingiberales</taxon>
        <taxon>Musaceae</taxon>
        <taxon>Musa</taxon>
    </lineage>
</organism>
<dbReference type="EMBL" id="CP097510">
    <property type="protein sequence ID" value="URE38506.1"/>
    <property type="molecule type" value="Genomic_DNA"/>
</dbReference>
<evidence type="ECO:0000313" key="2">
    <source>
        <dbReference type="Proteomes" id="UP001055439"/>
    </source>
</evidence>
<name>A0A9E7HS11_9LILI</name>
<reference evidence="1" key="1">
    <citation type="submission" date="2022-05" db="EMBL/GenBank/DDBJ databases">
        <title>The Musa troglodytarum L. genome provides insights into the mechanism of non-climacteric behaviour and enrichment of carotenoids.</title>
        <authorList>
            <person name="Wang J."/>
        </authorList>
    </citation>
    <scope>NUCLEOTIDE SEQUENCE</scope>
    <source>
        <tissue evidence="1">Leaf</tissue>
    </source>
</reference>
<dbReference type="AlphaFoldDB" id="A0A9E7HS11"/>
<keyword evidence="2" id="KW-1185">Reference proteome</keyword>
<gene>
    <name evidence="1" type="ORF">MUK42_07614</name>
</gene>
<proteinExistence type="predicted"/>
<protein>
    <submittedName>
        <fullName evidence="1">mTERF</fullName>
    </submittedName>
</protein>
<accession>A0A9E7HS11</accession>
<evidence type="ECO:0000313" key="1">
    <source>
        <dbReference type="EMBL" id="URE38506.1"/>
    </source>
</evidence>